<comment type="caution">
    <text evidence="5">The sequence shown here is derived from an EMBL/GenBank/DDBJ whole genome shotgun (WGS) entry which is preliminary data.</text>
</comment>
<dbReference type="CDD" id="cd01129">
    <property type="entry name" value="PulE-GspE-like"/>
    <property type="match status" value="1"/>
</dbReference>
<evidence type="ECO:0000256" key="3">
    <source>
        <dbReference type="ARBA" id="ARBA00022840"/>
    </source>
</evidence>
<dbReference type="Proteomes" id="UP000012283">
    <property type="component" value="Unassembled WGS sequence"/>
</dbReference>
<evidence type="ECO:0000256" key="2">
    <source>
        <dbReference type="ARBA" id="ARBA00022741"/>
    </source>
</evidence>
<organism evidence="5 6">
    <name type="scientific">Gracilibacillus halophilus YIM-C55.5</name>
    <dbReference type="NCBI Taxonomy" id="1308866"/>
    <lineage>
        <taxon>Bacteria</taxon>
        <taxon>Bacillati</taxon>
        <taxon>Bacillota</taxon>
        <taxon>Bacilli</taxon>
        <taxon>Bacillales</taxon>
        <taxon>Bacillaceae</taxon>
        <taxon>Gracilibacillus</taxon>
    </lineage>
</organism>
<dbReference type="OrthoDB" id="9808272at2"/>
<dbReference type="PROSITE" id="PS00662">
    <property type="entry name" value="T2SP_E"/>
    <property type="match status" value="1"/>
</dbReference>
<dbReference type="NCBIfam" id="NF041000">
    <property type="entry name" value="ATPase_ComGA"/>
    <property type="match status" value="1"/>
</dbReference>
<dbReference type="PANTHER" id="PTHR30258:SF2">
    <property type="entry name" value="COMG OPERON PROTEIN 1"/>
    <property type="match status" value="1"/>
</dbReference>
<dbReference type="GO" id="GO:0005524">
    <property type="term" value="F:ATP binding"/>
    <property type="evidence" value="ECO:0007669"/>
    <property type="project" value="UniProtKB-KW"/>
</dbReference>
<dbReference type="RefSeq" id="WP_003466440.1">
    <property type="nucleotide sequence ID" value="NZ_APML01000019.1"/>
</dbReference>
<dbReference type="InterPro" id="IPR003593">
    <property type="entry name" value="AAA+_ATPase"/>
</dbReference>
<evidence type="ECO:0000313" key="5">
    <source>
        <dbReference type="EMBL" id="ENH97456.1"/>
    </source>
</evidence>
<keyword evidence="3" id="KW-0067">ATP-binding</keyword>
<dbReference type="PATRIC" id="fig|1308866.3.peg.1129"/>
<accession>N4WWK4</accession>
<dbReference type="PANTHER" id="PTHR30258">
    <property type="entry name" value="TYPE II SECRETION SYSTEM PROTEIN GSPE-RELATED"/>
    <property type="match status" value="1"/>
</dbReference>
<dbReference type="SUPFAM" id="SSF52540">
    <property type="entry name" value="P-loop containing nucleoside triphosphate hydrolases"/>
    <property type="match status" value="1"/>
</dbReference>
<dbReference type="STRING" id="1308866.J416_05578"/>
<dbReference type="Gene3D" id="3.30.450.90">
    <property type="match status" value="1"/>
</dbReference>
<sequence>MVTTSKQAYQLIYAAIQSNASDIHCCPNPPNVEIFHRIQGRRYFIESIPLSRFQTILSYFKFVANMDIGEEQLAQNGSLTIDFAEKRYALRISTLPVYPNESLAIRILPQSELQTLQDLLLFPQQYNQMMNWLQQRSGLILLTGPTGSGKTTMLYAMLHVLNQNHSLQTISLEDPIEKQLPHMIQVQVNQQSGLTYHEGLKAVLRHDPDVIMVGEIRDQATAHFVFRAALTGHLVLSTLHAKNTKGTIQRLLEMGLSHLDLEQNLISIASLQLLPIQLQKQRQQRAAIIETLEGDPLYQLIQKPYRDVDTLTHDTFNRLRRKAFAYGFTTQAVLSHTTF</sequence>
<feature type="domain" description="Bacterial type II secretion system protein E" evidence="4">
    <location>
        <begin position="204"/>
        <end position="218"/>
    </location>
</feature>
<dbReference type="InterPro" id="IPR027417">
    <property type="entry name" value="P-loop_NTPase"/>
</dbReference>
<dbReference type="GO" id="GO:0016887">
    <property type="term" value="F:ATP hydrolysis activity"/>
    <property type="evidence" value="ECO:0007669"/>
    <property type="project" value="TreeGrafter"/>
</dbReference>
<reference evidence="5 6" key="1">
    <citation type="submission" date="2013-03" db="EMBL/GenBank/DDBJ databases">
        <title>Draft genome sequence of Gracibacillus halophilus YIM-C55.5, a moderately halophilic and thermophilic organism from the Xiaochaidamu salt lake.</title>
        <authorList>
            <person name="Sugumar T."/>
            <person name="Polireddy D.R."/>
            <person name="Antony A."/>
            <person name="Madhava Y.R."/>
            <person name="Sivakumar N."/>
        </authorList>
    </citation>
    <scope>NUCLEOTIDE SEQUENCE [LARGE SCALE GENOMIC DNA]</scope>
    <source>
        <strain evidence="5 6">YIM-C55.5</strain>
    </source>
</reference>
<evidence type="ECO:0000256" key="1">
    <source>
        <dbReference type="ARBA" id="ARBA00006611"/>
    </source>
</evidence>
<evidence type="ECO:0000313" key="6">
    <source>
        <dbReference type="Proteomes" id="UP000012283"/>
    </source>
</evidence>
<evidence type="ECO:0000259" key="4">
    <source>
        <dbReference type="PROSITE" id="PS00662"/>
    </source>
</evidence>
<dbReference type="eggNOG" id="COG2804">
    <property type="taxonomic scope" value="Bacteria"/>
</dbReference>
<dbReference type="EMBL" id="APML01000019">
    <property type="protein sequence ID" value="ENH97456.1"/>
    <property type="molecule type" value="Genomic_DNA"/>
</dbReference>
<name>N4WWK4_9BACI</name>
<comment type="similarity">
    <text evidence="1">Belongs to the GSP E family.</text>
</comment>
<dbReference type="InterPro" id="IPR001482">
    <property type="entry name" value="T2SS/T4SS_dom"/>
</dbReference>
<proteinExistence type="inferred from homology"/>
<protein>
    <submittedName>
        <fullName evidence="5">Late competence protein</fullName>
    </submittedName>
</protein>
<dbReference type="InterPro" id="IPR047667">
    <property type="entry name" value="ATPase_ComGA"/>
</dbReference>
<keyword evidence="6" id="KW-1185">Reference proteome</keyword>
<dbReference type="AlphaFoldDB" id="N4WWK4"/>
<dbReference type="GO" id="GO:0005886">
    <property type="term" value="C:plasma membrane"/>
    <property type="evidence" value="ECO:0007669"/>
    <property type="project" value="TreeGrafter"/>
</dbReference>
<dbReference type="Pfam" id="PF00437">
    <property type="entry name" value="T2SSE"/>
    <property type="match status" value="1"/>
</dbReference>
<dbReference type="Gene3D" id="3.40.50.300">
    <property type="entry name" value="P-loop containing nucleotide triphosphate hydrolases"/>
    <property type="match status" value="1"/>
</dbReference>
<dbReference type="SMART" id="SM00382">
    <property type="entry name" value="AAA"/>
    <property type="match status" value="1"/>
</dbReference>
<gene>
    <name evidence="5" type="ORF">J416_05578</name>
</gene>
<keyword evidence="2" id="KW-0547">Nucleotide-binding</keyword>